<evidence type="ECO:0000256" key="1">
    <source>
        <dbReference type="SAM" id="Phobius"/>
    </source>
</evidence>
<keyword evidence="3" id="KW-1185">Reference proteome</keyword>
<name>A0ABN1K2I8_9BURK</name>
<feature type="transmembrane region" description="Helical" evidence="1">
    <location>
        <begin position="47"/>
        <end position="66"/>
    </location>
</feature>
<feature type="transmembrane region" description="Helical" evidence="1">
    <location>
        <begin position="20"/>
        <end position="41"/>
    </location>
</feature>
<dbReference type="RefSeq" id="WP_141289359.1">
    <property type="nucleotide sequence ID" value="NZ_BAAAEW010000016.1"/>
</dbReference>
<reference evidence="2 3" key="1">
    <citation type="journal article" date="2019" name="Int. J. Syst. Evol. Microbiol.">
        <title>The Global Catalogue of Microorganisms (GCM) 10K type strain sequencing project: providing services to taxonomists for standard genome sequencing and annotation.</title>
        <authorList>
            <consortium name="The Broad Institute Genomics Platform"/>
            <consortium name="The Broad Institute Genome Sequencing Center for Infectious Disease"/>
            <person name="Wu L."/>
            <person name="Ma J."/>
        </authorList>
    </citation>
    <scope>NUCLEOTIDE SEQUENCE [LARGE SCALE GENOMIC DNA]</scope>
    <source>
        <strain evidence="2 3">JCM 15503</strain>
    </source>
</reference>
<dbReference type="Proteomes" id="UP001500279">
    <property type="component" value="Unassembled WGS sequence"/>
</dbReference>
<dbReference type="EMBL" id="BAAAEW010000016">
    <property type="protein sequence ID" value="GAA0752908.1"/>
    <property type="molecule type" value="Genomic_DNA"/>
</dbReference>
<comment type="caution">
    <text evidence="2">The sequence shown here is derived from an EMBL/GenBank/DDBJ whole genome shotgun (WGS) entry which is preliminary data.</text>
</comment>
<evidence type="ECO:0000313" key="2">
    <source>
        <dbReference type="EMBL" id="GAA0752908.1"/>
    </source>
</evidence>
<accession>A0ABN1K2I8</accession>
<organism evidence="2 3">
    <name type="scientific">Ideonella azotifigens</name>
    <dbReference type="NCBI Taxonomy" id="513160"/>
    <lineage>
        <taxon>Bacteria</taxon>
        <taxon>Pseudomonadati</taxon>
        <taxon>Pseudomonadota</taxon>
        <taxon>Betaproteobacteria</taxon>
        <taxon>Burkholderiales</taxon>
        <taxon>Sphaerotilaceae</taxon>
        <taxon>Ideonella</taxon>
    </lineage>
</organism>
<protein>
    <submittedName>
        <fullName evidence="2">Uncharacterized protein</fullName>
    </submittedName>
</protein>
<proteinExistence type="predicted"/>
<gene>
    <name evidence="2" type="ORF">GCM10009107_27200</name>
</gene>
<evidence type="ECO:0000313" key="3">
    <source>
        <dbReference type="Proteomes" id="UP001500279"/>
    </source>
</evidence>
<keyword evidence="1" id="KW-1133">Transmembrane helix</keyword>
<keyword evidence="1" id="KW-0812">Transmembrane</keyword>
<sequence>MTDPDPHTTSLAQKLHAKRFAVLSVLCPIPLAVTCVALAEIEPGSHWALPVAAVALPPFASALLGLVSHLRQERALKWVGLGLLLSLAPLSWAVYLLTHIQVGF</sequence>
<feature type="transmembrane region" description="Helical" evidence="1">
    <location>
        <begin position="78"/>
        <end position="98"/>
    </location>
</feature>
<keyword evidence="1" id="KW-0472">Membrane</keyword>